<gene>
    <name evidence="2" type="ORF">COW36_23965</name>
</gene>
<accession>A0A2M7FWX3</accession>
<dbReference type="Gene3D" id="3.30.450.30">
    <property type="entry name" value="Dynein light chain 2a, cytoplasmic"/>
    <property type="match status" value="1"/>
</dbReference>
<dbReference type="InterPro" id="IPR025497">
    <property type="entry name" value="PatA-like_N"/>
</dbReference>
<reference evidence="2 3" key="1">
    <citation type="submission" date="2017-09" db="EMBL/GenBank/DDBJ databases">
        <title>Depth-based differentiation of microbial function through sediment-hosted aquifers and enrichment of novel symbionts in the deep terrestrial subsurface.</title>
        <authorList>
            <person name="Probst A.J."/>
            <person name="Ladd B."/>
            <person name="Jarett J.K."/>
            <person name="Geller-Mcgrath D.E."/>
            <person name="Sieber C.M."/>
            <person name="Emerson J.B."/>
            <person name="Anantharaman K."/>
            <person name="Thomas B.C."/>
            <person name="Malmstrom R."/>
            <person name="Stieglmeier M."/>
            <person name="Klingl A."/>
            <person name="Woyke T."/>
            <person name="Ryan C.M."/>
            <person name="Banfield J.F."/>
        </authorList>
    </citation>
    <scope>NUCLEOTIDE SEQUENCE [LARGE SCALE GENOMIC DNA]</scope>
    <source>
        <strain evidence="2">CG17_big_fil_post_rev_8_21_14_2_50_48_46</strain>
    </source>
</reference>
<evidence type="ECO:0000313" key="2">
    <source>
        <dbReference type="EMBL" id="PIW13730.1"/>
    </source>
</evidence>
<feature type="domain" description="PatA-like N-terminal" evidence="1">
    <location>
        <begin position="11"/>
        <end position="135"/>
    </location>
</feature>
<dbReference type="Pfam" id="PF14332">
    <property type="entry name" value="DUF4388"/>
    <property type="match status" value="1"/>
</dbReference>
<dbReference type="EMBL" id="PFFQ01000066">
    <property type="protein sequence ID" value="PIW13730.1"/>
    <property type="molecule type" value="Genomic_DNA"/>
</dbReference>
<evidence type="ECO:0000313" key="3">
    <source>
        <dbReference type="Proteomes" id="UP000231019"/>
    </source>
</evidence>
<proteinExistence type="predicted"/>
<dbReference type="SUPFAM" id="SSF103196">
    <property type="entry name" value="Roadblock/LC7 domain"/>
    <property type="match status" value="1"/>
</dbReference>
<evidence type="ECO:0000259" key="1">
    <source>
        <dbReference type="Pfam" id="PF14332"/>
    </source>
</evidence>
<sequence length="374" mass="42175">MRFAETMGGQDLIAIMQSMHENGFTGALEANTSSMFATVWMKEGNILYARSSESTSLGEAILTLGLVTKERLDELMQQVEGPTYLQDSMLDSVLIKNQAVPQQVISYIRAFQISEALFCILDWEKVGYELKEGGQPKIGAPELLPLSYPWIDFLTEYGPDWGRIRSRIGLPTQLFRKQPAKRRDLNLSPEEEKIYNLMDSHKKAKDVVLWSGLNFYVANKVIYQMLDSGTIDIVERQAFRPSQFMSKSVSDKLQPLLRLPGVVSAFLVDRTGKMIVQDRSTSDHDELSEHIKTMASIFVQTVDDFERNLPKDAESGRVEQILVEKENGTKTLLIVSNSVILVIDAAQDVNWGLLRLSGQRTLLSVRMQLFASQS</sequence>
<dbReference type="Proteomes" id="UP000231019">
    <property type="component" value="Unassembled WGS sequence"/>
</dbReference>
<comment type="caution">
    <text evidence="2">The sequence shown here is derived from an EMBL/GenBank/DDBJ whole genome shotgun (WGS) entry which is preliminary data.</text>
</comment>
<name>A0A2M7FWX3_9BACT</name>
<organism evidence="2 3">
    <name type="scientific">bacterium (Candidatus Blackallbacteria) CG17_big_fil_post_rev_8_21_14_2_50_48_46</name>
    <dbReference type="NCBI Taxonomy" id="2014261"/>
    <lineage>
        <taxon>Bacteria</taxon>
        <taxon>Candidatus Blackallbacteria</taxon>
    </lineage>
</organism>
<protein>
    <recommendedName>
        <fullName evidence="1">PatA-like N-terminal domain-containing protein</fullName>
    </recommendedName>
</protein>
<dbReference type="AlphaFoldDB" id="A0A2M7FWX3"/>